<dbReference type="EMBL" id="CAJZBQ010000044">
    <property type="protein sequence ID" value="CAG9327683.1"/>
    <property type="molecule type" value="Genomic_DNA"/>
</dbReference>
<evidence type="ECO:0000256" key="6">
    <source>
        <dbReference type="ARBA" id="ARBA00022723"/>
    </source>
</evidence>
<dbReference type="InterPro" id="IPR008271">
    <property type="entry name" value="Ser/Thr_kinase_AS"/>
</dbReference>
<evidence type="ECO:0000256" key="10">
    <source>
        <dbReference type="ARBA" id="ARBA00022837"/>
    </source>
</evidence>
<evidence type="ECO:0000259" key="17">
    <source>
        <dbReference type="PROSITE" id="PS50011"/>
    </source>
</evidence>
<evidence type="ECO:0000256" key="8">
    <source>
        <dbReference type="ARBA" id="ARBA00022741"/>
    </source>
</evidence>
<dbReference type="EC" id="2.7.11.1" evidence="3"/>
<dbReference type="SMART" id="SM00220">
    <property type="entry name" value="S_TKc"/>
    <property type="match status" value="1"/>
</dbReference>
<evidence type="ECO:0000256" key="14">
    <source>
        <dbReference type="ARBA" id="ARBA00048679"/>
    </source>
</evidence>
<accession>A0AAU9JW86</accession>
<reference evidence="19" key="1">
    <citation type="submission" date="2021-09" db="EMBL/GenBank/DDBJ databases">
        <authorList>
            <consortium name="AG Swart"/>
            <person name="Singh M."/>
            <person name="Singh A."/>
            <person name="Seah K."/>
            <person name="Emmerich C."/>
        </authorList>
    </citation>
    <scope>NUCLEOTIDE SEQUENCE</scope>
    <source>
        <strain evidence="19">ATCC30299</strain>
    </source>
</reference>
<evidence type="ECO:0000256" key="9">
    <source>
        <dbReference type="ARBA" id="ARBA00022777"/>
    </source>
</evidence>
<dbReference type="CDD" id="cd00051">
    <property type="entry name" value="EFh"/>
    <property type="match status" value="1"/>
</dbReference>
<dbReference type="PROSITE" id="PS00107">
    <property type="entry name" value="PROTEIN_KINASE_ATP"/>
    <property type="match status" value="1"/>
</dbReference>
<dbReference type="FunFam" id="1.10.238.10:FF:000003">
    <property type="entry name" value="Calmodulin A"/>
    <property type="match status" value="1"/>
</dbReference>
<feature type="domain" description="Protein kinase" evidence="17">
    <location>
        <begin position="44"/>
        <end position="302"/>
    </location>
</feature>
<dbReference type="GO" id="GO:0004674">
    <property type="term" value="F:protein serine/threonine kinase activity"/>
    <property type="evidence" value="ECO:0007669"/>
    <property type="project" value="UniProtKB-KW"/>
</dbReference>
<evidence type="ECO:0000256" key="5">
    <source>
        <dbReference type="ARBA" id="ARBA00022679"/>
    </source>
</evidence>
<dbReference type="AlphaFoldDB" id="A0AAU9JW86"/>
<evidence type="ECO:0000256" key="4">
    <source>
        <dbReference type="ARBA" id="ARBA00022527"/>
    </source>
</evidence>
<evidence type="ECO:0000313" key="19">
    <source>
        <dbReference type="EMBL" id="CAG9327683.1"/>
    </source>
</evidence>
<organism evidence="19 20">
    <name type="scientific">Blepharisma stoltei</name>
    <dbReference type="NCBI Taxonomy" id="1481888"/>
    <lineage>
        <taxon>Eukaryota</taxon>
        <taxon>Sar</taxon>
        <taxon>Alveolata</taxon>
        <taxon>Ciliophora</taxon>
        <taxon>Postciliodesmatophora</taxon>
        <taxon>Heterotrichea</taxon>
        <taxon>Heterotrichida</taxon>
        <taxon>Blepharismidae</taxon>
        <taxon>Blepharisma</taxon>
    </lineage>
</organism>
<keyword evidence="6" id="KW-0479">Metal-binding</keyword>
<keyword evidence="7" id="KW-0677">Repeat</keyword>
<dbReference type="GO" id="GO:0005509">
    <property type="term" value="F:calcium ion binding"/>
    <property type="evidence" value="ECO:0007669"/>
    <property type="project" value="InterPro"/>
</dbReference>
<name>A0AAU9JW86_9CILI</name>
<dbReference type="InterPro" id="IPR002048">
    <property type="entry name" value="EF_hand_dom"/>
</dbReference>
<comment type="cofactor">
    <cofactor evidence="1">
        <name>Mg(2+)</name>
        <dbReference type="ChEBI" id="CHEBI:18420"/>
    </cofactor>
</comment>
<comment type="catalytic activity">
    <reaction evidence="14">
        <text>L-seryl-[protein] + ATP = O-phospho-L-seryl-[protein] + ADP + H(+)</text>
        <dbReference type="Rhea" id="RHEA:17989"/>
        <dbReference type="Rhea" id="RHEA-COMP:9863"/>
        <dbReference type="Rhea" id="RHEA-COMP:11604"/>
        <dbReference type="ChEBI" id="CHEBI:15378"/>
        <dbReference type="ChEBI" id="CHEBI:29999"/>
        <dbReference type="ChEBI" id="CHEBI:30616"/>
        <dbReference type="ChEBI" id="CHEBI:83421"/>
        <dbReference type="ChEBI" id="CHEBI:456216"/>
        <dbReference type="EC" id="2.7.11.1"/>
    </reaction>
</comment>
<comment type="catalytic activity">
    <reaction evidence="13">
        <text>L-threonyl-[protein] + ATP = O-phospho-L-threonyl-[protein] + ADP + H(+)</text>
        <dbReference type="Rhea" id="RHEA:46608"/>
        <dbReference type="Rhea" id="RHEA-COMP:11060"/>
        <dbReference type="Rhea" id="RHEA-COMP:11605"/>
        <dbReference type="ChEBI" id="CHEBI:15378"/>
        <dbReference type="ChEBI" id="CHEBI:30013"/>
        <dbReference type="ChEBI" id="CHEBI:30616"/>
        <dbReference type="ChEBI" id="CHEBI:61977"/>
        <dbReference type="ChEBI" id="CHEBI:456216"/>
        <dbReference type="EC" id="2.7.11.1"/>
    </reaction>
</comment>
<dbReference type="InterPro" id="IPR011009">
    <property type="entry name" value="Kinase-like_dom_sf"/>
</dbReference>
<keyword evidence="8 15" id="KW-0547">Nucleotide-binding</keyword>
<dbReference type="PROSITE" id="PS00108">
    <property type="entry name" value="PROTEIN_KINASE_ST"/>
    <property type="match status" value="1"/>
</dbReference>
<evidence type="ECO:0000256" key="2">
    <source>
        <dbReference type="ARBA" id="ARBA00011245"/>
    </source>
</evidence>
<protein>
    <recommendedName>
        <fullName evidence="3">non-specific serine/threonine protein kinase</fullName>
        <ecNumber evidence="3">2.7.11.1</ecNumber>
    </recommendedName>
</protein>
<dbReference type="InterPro" id="IPR000719">
    <property type="entry name" value="Prot_kinase_dom"/>
</dbReference>
<dbReference type="FunFam" id="3.30.200.20:FF:000315">
    <property type="entry name" value="Calcium-dependent protein kinase 3"/>
    <property type="match status" value="1"/>
</dbReference>
<keyword evidence="10" id="KW-0106">Calcium</keyword>
<keyword evidence="11 15" id="KW-0067">ATP-binding</keyword>
<keyword evidence="9" id="KW-0418">Kinase</keyword>
<dbReference type="Pfam" id="PF00069">
    <property type="entry name" value="Pkinase"/>
    <property type="match status" value="1"/>
</dbReference>
<comment type="caution">
    <text evidence="19">The sequence shown here is derived from an EMBL/GenBank/DDBJ whole genome shotgun (WGS) entry which is preliminary data.</text>
</comment>
<evidence type="ECO:0000313" key="20">
    <source>
        <dbReference type="Proteomes" id="UP001162131"/>
    </source>
</evidence>
<evidence type="ECO:0000256" key="12">
    <source>
        <dbReference type="ARBA" id="ARBA00024334"/>
    </source>
</evidence>
<dbReference type="PANTHER" id="PTHR24349">
    <property type="entry name" value="SERINE/THREONINE-PROTEIN KINASE"/>
    <property type="match status" value="1"/>
</dbReference>
<keyword evidence="5" id="KW-0808">Transferase</keyword>
<dbReference type="FunFam" id="1.10.510.10:FF:000571">
    <property type="entry name" value="Maternal embryonic leucine zipper kinase"/>
    <property type="match status" value="1"/>
</dbReference>
<comment type="subunit">
    <text evidence="2">Monomer.</text>
</comment>
<dbReference type="InterPro" id="IPR050205">
    <property type="entry name" value="CDPK_Ser/Thr_kinases"/>
</dbReference>
<keyword evidence="20" id="KW-1185">Reference proteome</keyword>
<dbReference type="SUPFAM" id="SSF56112">
    <property type="entry name" value="Protein kinase-like (PK-like)"/>
    <property type="match status" value="1"/>
</dbReference>
<comment type="similarity">
    <text evidence="12">Belongs to the protein kinase superfamily. Ser/Thr protein kinase family. CDPK subfamily.</text>
</comment>
<gene>
    <name evidence="19" type="ORF">BSTOLATCC_MIC44313</name>
</gene>
<dbReference type="PROSITE" id="PS50011">
    <property type="entry name" value="PROTEIN_KINASE_DOM"/>
    <property type="match status" value="1"/>
</dbReference>
<feature type="domain" description="EF-hand" evidence="18">
    <location>
        <begin position="453"/>
        <end position="488"/>
    </location>
</feature>
<evidence type="ECO:0000256" key="15">
    <source>
        <dbReference type="PROSITE-ProRule" id="PRU10141"/>
    </source>
</evidence>
<evidence type="ECO:0000256" key="7">
    <source>
        <dbReference type="ARBA" id="ARBA00022737"/>
    </source>
</evidence>
<sequence length="490" mass="56676">MGCFVSKNNCQSSNKALEEFHSNPSPHKSAIDPSIITMDIRKFYVFEERIGKGHFGEVYLVHRINDINKKFAVKSISKPQFSTHNVKYVKSEIENLQALDHPNIIKLYESYEDDEHIHLVTEYCSGGKLLTKMKKKPIFTEVEAAAIIMKILRAVKYLHERGICHRDIKPDNFLLETEAEDSDIKMIDFGLSHKLEGKVKRMKSTVGTLNYVAPEVLKGNYGFKCDLWSVGIIMFILLTGDMPIKGRYQAEILESLRNYQLNTDSEEWAQLSPWAQNLLTNLLEKDPNRRYDAQTVLKHQWLQDNYKVPRKAIDPKIFEALKSSKITCKFQKEVLDFIVKNIDCEELRDLKNAFLDLDTENIGALTFSELESALQTMNHSNKSEEVKRIITNLKAEDSMKLNYSEFLAATFSSKLKFGKELLKVGFKHFDRDNKGFINEEDIYEALKRSGRKIKKKKVHEIFAEIDADETGKINFKQFRNILLGKSRNRI</sequence>
<evidence type="ECO:0000256" key="11">
    <source>
        <dbReference type="ARBA" id="ARBA00022840"/>
    </source>
</evidence>
<feature type="domain" description="EF-hand" evidence="18">
    <location>
        <begin position="417"/>
        <end position="452"/>
    </location>
</feature>
<dbReference type="SUPFAM" id="SSF47473">
    <property type="entry name" value="EF-hand"/>
    <property type="match status" value="1"/>
</dbReference>
<dbReference type="SMART" id="SM00054">
    <property type="entry name" value="EFh"/>
    <property type="match status" value="3"/>
</dbReference>
<dbReference type="CDD" id="cd05117">
    <property type="entry name" value="STKc_CAMK"/>
    <property type="match status" value="1"/>
</dbReference>
<evidence type="ECO:0000256" key="1">
    <source>
        <dbReference type="ARBA" id="ARBA00001946"/>
    </source>
</evidence>
<dbReference type="Gene3D" id="3.30.200.20">
    <property type="entry name" value="Phosphorylase Kinase, domain 1"/>
    <property type="match status" value="1"/>
</dbReference>
<dbReference type="InterPro" id="IPR011992">
    <property type="entry name" value="EF-hand-dom_pair"/>
</dbReference>
<dbReference type="InterPro" id="IPR017441">
    <property type="entry name" value="Protein_kinase_ATP_BS"/>
</dbReference>
<evidence type="ECO:0000256" key="13">
    <source>
        <dbReference type="ARBA" id="ARBA00047899"/>
    </source>
</evidence>
<keyword evidence="4 16" id="KW-0723">Serine/threonine-protein kinase</keyword>
<evidence type="ECO:0000256" key="3">
    <source>
        <dbReference type="ARBA" id="ARBA00012513"/>
    </source>
</evidence>
<feature type="domain" description="EF-hand" evidence="18">
    <location>
        <begin position="345"/>
        <end position="380"/>
    </location>
</feature>
<evidence type="ECO:0000256" key="16">
    <source>
        <dbReference type="RuleBase" id="RU000304"/>
    </source>
</evidence>
<feature type="binding site" evidence="15">
    <location>
        <position position="74"/>
    </location>
    <ligand>
        <name>ATP</name>
        <dbReference type="ChEBI" id="CHEBI:30616"/>
    </ligand>
</feature>
<dbReference type="Gene3D" id="1.10.510.10">
    <property type="entry name" value="Transferase(Phosphotransferase) domain 1"/>
    <property type="match status" value="1"/>
</dbReference>
<dbReference type="Pfam" id="PF13499">
    <property type="entry name" value="EF-hand_7"/>
    <property type="match status" value="1"/>
</dbReference>
<dbReference type="PROSITE" id="PS50222">
    <property type="entry name" value="EF_HAND_2"/>
    <property type="match status" value="3"/>
</dbReference>
<dbReference type="Gene3D" id="1.10.238.10">
    <property type="entry name" value="EF-hand"/>
    <property type="match status" value="2"/>
</dbReference>
<evidence type="ECO:0000259" key="18">
    <source>
        <dbReference type="PROSITE" id="PS50222"/>
    </source>
</evidence>
<dbReference type="GO" id="GO:0005524">
    <property type="term" value="F:ATP binding"/>
    <property type="evidence" value="ECO:0007669"/>
    <property type="project" value="UniProtKB-UniRule"/>
</dbReference>
<dbReference type="Proteomes" id="UP001162131">
    <property type="component" value="Unassembled WGS sequence"/>
</dbReference>
<proteinExistence type="inferred from homology"/>